<keyword evidence="5" id="KW-1185">Reference proteome</keyword>
<dbReference type="Proteomes" id="UP000522688">
    <property type="component" value="Unassembled WGS sequence"/>
</dbReference>
<dbReference type="EMBL" id="BJUV01000038">
    <property type="protein sequence ID" value="GEK84461.1"/>
    <property type="molecule type" value="Genomic_DNA"/>
</dbReference>
<evidence type="ECO:0000313" key="4">
    <source>
        <dbReference type="EMBL" id="MBA8814348.1"/>
    </source>
</evidence>
<reference evidence="4 6" key="2">
    <citation type="submission" date="2020-07" db="EMBL/GenBank/DDBJ databases">
        <title>Sequencing the genomes of 1000 actinobacteria strains.</title>
        <authorList>
            <person name="Klenk H.-P."/>
        </authorList>
    </citation>
    <scope>NUCLEOTIDE SEQUENCE [LARGE SCALE GENOMIC DNA]</scope>
    <source>
        <strain evidence="4 6">DSM 10309</strain>
    </source>
</reference>
<proteinExistence type="predicted"/>
<accession>A0A7W3PJS4</accession>
<feature type="region of interest" description="Disordered" evidence="1">
    <location>
        <begin position="211"/>
        <end position="233"/>
    </location>
</feature>
<dbReference type="OrthoDB" id="5017720at2"/>
<dbReference type="PROSITE" id="PS51257">
    <property type="entry name" value="PROKAR_LIPOPROTEIN"/>
    <property type="match status" value="1"/>
</dbReference>
<dbReference type="RefSeq" id="WP_146856786.1">
    <property type="nucleotide sequence ID" value="NZ_BAAAHR010000003.1"/>
</dbReference>
<evidence type="ECO:0000256" key="1">
    <source>
        <dbReference type="SAM" id="MobiDB-lite"/>
    </source>
</evidence>
<gene>
    <name evidence="4" type="ORF">FB463_002619</name>
    <name evidence="3" type="ORF">FFA01_27700</name>
</gene>
<name>A0A7W3PJS4_9MICO</name>
<keyword evidence="2" id="KW-0732">Signal</keyword>
<reference evidence="3 5" key="1">
    <citation type="submission" date="2019-07" db="EMBL/GenBank/DDBJ databases">
        <title>Whole genome shotgun sequence of Frigoribacterium faeni NBRC 103066.</title>
        <authorList>
            <person name="Hosoyama A."/>
            <person name="Uohara A."/>
            <person name="Ohji S."/>
            <person name="Ichikawa N."/>
        </authorList>
    </citation>
    <scope>NUCLEOTIDE SEQUENCE [LARGE SCALE GENOMIC DNA]</scope>
    <source>
        <strain evidence="3 5">NBRC 103066</strain>
    </source>
</reference>
<protein>
    <recommendedName>
        <fullName evidence="7">Lipoprotein</fullName>
    </recommendedName>
</protein>
<evidence type="ECO:0000313" key="3">
    <source>
        <dbReference type="EMBL" id="GEK84461.1"/>
    </source>
</evidence>
<feature type="signal peptide" evidence="2">
    <location>
        <begin position="1"/>
        <end position="30"/>
    </location>
</feature>
<comment type="caution">
    <text evidence="4">The sequence shown here is derived from an EMBL/GenBank/DDBJ whole genome shotgun (WGS) entry which is preliminary data.</text>
</comment>
<evidence type="ECO:0000313" key="6">
    <source>
        <dbReference type="Proteomes" id="UP000522688"/>
    </source>
</evidence>
<dbReference type="Proteomes" id="UP000321154">
    <property type="component" value="Unassembled WGS sequence"/>
</dbReference>
<feature type="chain" id="PRO_5030870421" description="Lipoprotein" evidence="2">
    <location>
        <begin position="31"/>
        <end position="233"/>
    </location>
</feature>
<dbReference type="AlphaFoldDB" id="A0A7W3PJS4"/>
<evidence type="ECO:0000256" key="2">
    <source>
        <dbReference type="SAM" id="SignalP"/>
    </source>
</evidence>
<evidence type="ECO:0008006" key="7">
    <source>
        <dbReference type="Google" id="ProtNLM"/>
    </source>
</evidence>
<organism evidence="4 6">
    <name type="scientific">Frigoribacterium faeni</name>
    <dbReference type="NCBI Taxonomy" id="145483"/>
    <lineage>
        <taxon>Bacteria</taxon>
        <taxon>Bacillati</taxon>
        <taxon>Actinomycetota</taxon>
        <taxon>Actinomycetes</taxon>
        <taxon>Micrococcales</taxon>
        <taxon>Microbacteriaceae</taxon>
        <taxon>Frigoribacterium</taxon>
    </lineage>
</organism>
<sequence length="233" mass="24966">MNEVRNRRLHHVAALAATILVLVTTGCASSAQNGDDVSGQGARDAAGSTQAEVAGMSLEAEFGSASERYVEMQGLLEEAQLQISDGSWIWIGGDVLPVEGGANAIGEPPEGADEENSYFFQSSRNVELPGATGARADLDPMIEYFDEKGWESSSGEIGRNHEARADTGDGWRVTYTVRPDGQYTVDVYSEVFWTNDSGALLSAIADRDAADFPEESVPGEYPPFPSWSDPVQP</sequence>
<dbReference type="EMBL" id="JACGWW010000004">
    <property type="protein sequence ID" value="MBA8814348.1"/>
    <property type="molecule type" value="Genomic_DNA"/>
</dbReference>
<evidence type="ECO:0000313" key="5">
    <source>
        <dbReference type="Proteomes" id="UP000321154"/>
    </source>
</evidence>